<sequence length="485" mass="55313">MKKRKQSAPSVASEAIYAQKGYYALTKNDWKPRFFSFLIDVCVMIAPIMIWNIIMMAVLGSIVSVSGMVIVNIAIGILLILSILCANFYIYKQTGGQSLGMRIFGYKVITSNGNDCSNAALLRREVIGFAIPFLVLMYFLNIFGVVLYWAINGILVLTTKQQRTLPDMLFHTCVVGVAKQKRVRSVKPQPQYRSRIDLHLHSDFSANGEYNVEELFQLAAKNNMQTISITDLDCAKSNHLAKRMSALYNVEYIPGIEINCEYQGIRLRVLGYFIDYTNELFATIENESLVNEKRASIARVQKFEKLIGRHIDIDRLLQNNRFQRLPGELIAKHVLTRSEFSDCELLQPYLQYDHMEEAARKLAKDYFSYGKPCYVQVKYPLLEDVLEVIKMSGGVSVLAYPGRLYMSEPQLLDELVKLGIQGLEVFYSKHTQEEMKALMKYAMTHKLYITGGSGFFHEQGSARIGMTQCPKDGERIIQDFIEAYQ</sequence>
<evidence type="ECO:0000256" key="4">
    <source>
        <dbReference type="ARBA" id="ARBA00023136"/>
    </source>
</evidence>
<keyword evidence="9" id="KW-1185">Reference proteome</keyword>
<reference evidence="8 9" key="1">
    <citation type="submission" date="2018-08" db="EMBL/GenBank/DDBJ databases">
        <title>A genome reference for cultivated species of the human gut microbiota.</title>
        <authorList>
            <person name="Zou Y."/>
            <person name="Xue W."/>
            <person name="Luo G."/>
        </authorList>
    </citation>
    <scope>NUCLEOTIDE SEQUENCE [LARGE SCALE GENOMIC DNA]</scope>
    <source>
        <strain evidence="8 9">AF35-6BH</strain>
    </source>
</reference>
<dbReference type="PANTHER" id="PTHR42924">
    <property type="entry name" value="EXONUCLEASE"/>
    <property type="match status" value="1"/>
</dbReference>
<organism evidence="8 9">
    <name type="scientific">Amedibacillus dolichus</name>
    <dbReference type="NCBI Taxonomy" id="31971"/>
    <lineage>
        <taxon>Bacteria</taxon>
        <taxon>Bacillati</taxon>
        <taxon>Bacillota</taxon>
        <taxon>Erysipelotrichia</taxon>
        <taxon>Erysipelotrichales</taxon>
        <taxon>Erysipelotrichaceae</taxon>
        <taxon>Amedibacillus</taxon>
    </lineage>
</organism>
<dbReference type="SMART" id="SM00481">
    <property type="entry name" value="POLIIIAc"/>
    <property type="match status" value="1"/>
</dbReference>
<gene>
    <name evidence="8" type="ORF">DWZ83_00280</name>
    <name evidence="7" type="ORF">KHZ85_05110</name>
</gene>
<evidence type="ECO:0000256" key="2">
    <source>
        <dbReference type="ARBA" id="ARBA00022692"/>
    </source>
</evidence>
<dbReference type="InterPro" id="IPR010432">
    <property type="entry name" value="RDD"/>
</dbReference>
<evidence type="ECO:0000256" key="3">
    <source>
        <dbReference type="ARBA" id="ARBA00022989"/>
    </source>
</evidence>
<dbReference type="InterPro" id="IPR004013">
    <property type="entry name" value="PHP_dom"/>
</dbReference>
<feature type="transmembrane region" description="Helical" evidence="5">
    <location>
        <begin position="69"/>
        <end position="91"/>
    </location>
</feature>
<dbReference type="InterPro" id="IPR052018">
    <property type="entry name" value="PHP_domain"/>
</dbReference>
<dbReference type="Gene3D" id="3.20.20.140">
    <property type="entry name" value="Metal-dependent hydrolases"/>
    <property type="match status" value="1"/>
</dbReference>
<evidence type="ECO:0000259" key="6">
    <source>
        <dbReference type="SMART" id="SM00481"/>
    </source>
</evidence>
<evidence type="ECO:0000313" key="9">
    <source>
        <dbReference type="Proteomes" id="UP000284868"/>
    </source>
</evidence>
<feature type="transmembrane region" description="Helical" evidence="5">
    <location>
        <begin position="37"/>
        <end position="63"/>
    </location>
</feature>
<dbReference type="Proteomes" id="UP000753219">
    <property type="component" value="Unassembled WGS sequence"/>
</dbReference>
<dbReference type="RefSeq" id="WP_004800735.1">
    <property type="nucleotide sequence ID" value="NZ_CABKNA010000001.1"/>
</dbReference>
<feature type="transmembrane region" description="Helical" evidence="5">
    <location>
        <begin position="126"/>
        <end position="151"/>
    </location>
</feature>
<feature type="domain" description="Polymerase/histidinol phosphatase N-terminal" evidence="6">
    <location>
        <begin position="196"/>
        <end position="262"/>
    </location>
</feature>
<dbReference type="EMBL" id="JAGZMZ010000010">
    <property type="protein sequence ID" value="MBS4884127.1"/>
    <property type="molecule type" value="Genomic_DNA"/>
</dbReference>
<keyword evidence="2 5" id="KW-0812">Transmembrane</keyword>
<keyword evidence="3 5" id="KW-1133">Transmembrane helix</keyword>
<dbReference type="Gene3D" id="1.10.150.650">
    <property type="match status" value="1"/>
</dbReference>
<evidence type="ECO:0000256" key="5">
    <source>
        <dbReference type="SAM" id="Phobius"/>
    </source>
</evidence>
<dbReference type="Proteomes" id="UP000284868">
    <property type="component" value="Unassembled WGS sequence"/>
</dbReference>
<dbReference type="PANTHER" id="PTHR42924:SF3">
    <property type="entry name" value="POLYMERASE_HISTIDINOL PHOSPHATASE N-TERMINAL DOMAIN-CONTAINING PROTEIN"/>
    <property type="match status" value="1"/>
</dbReference>
<protein>
    <submittedName>
        <fullName evidence="8">PHP domain-containing protein</fullName>
    </submittedName>
    <submittedName>
        <fullName evidence="7">RDD family protein</fullName>
    </submittedName>
</protein>
<evidence type="ECO:0000313" key="7">
    <source>
        <dbReference type="EMBL" id="MBS4884127.1"/>
    </source>
</evidence>
<proteinExistence type="predicted"/>
<name>A0A415PRE7_9FIRM</name>
<dbReference type="InterPro" id="IPR003141">
    <property type="entry name" value="Pol/His_phosphatase_N"/>
</dbReference>
<dbReference type="Pfam" id="PF02811">
    <property type="entry name" value="PHP"/>
    <property type="match status" value="1"/>
</dbReference>
<dbReference type="GO" id="GO:0004534">
    <property type="term" value="F:5'-3' RNA exonuclease activity"/>
    <property type="evidence" value="ECO:0007669"/>
    <property type="project" value="TreeGrafter"/>
</dbReference>
<reference evidence="7" key="2">
    <citation type="submission" date="2021-02" db="EMBL/GenBank/DDBJ databases">
        <title>Infant gut strain persistence is associated with maternal origin, phylogeny, and functional potential including surface adhesion and iron acquisition.</title>
        <authorList>
            <person name="Lou Y.C."/>
        </authorList>
    </citation>
    <scope>NUCLEOTIDE SEQUENCE</scope>
    <source>
        <strain evidence="7">L3_108_103G1_dasL3_108_103G1_concoct_2</strain>
    </source>
</reference>
<dbReference type="EMBL" id="QRPK01000001">
    <property type="protein sequence ID" value="RHM15353.1"/>
    <property type="molecule type" value="Genomic_DNA"/>
</dbReference>
<dbReference type="SUPFAM" id="SSF89550">
    <property type="entry name" value="PHP domain-like"/>
    <property type="match status" value="1"/>
</dbReference>
<dbReference type="GO" id="GO:0016020">
    <property type="term" value="C:membrane"/>
    <property type="evidence" value="ECO:0007669"/>
    <property type="project" value="UniProtKB-SubCell"/>
</dbReference>
<dbReference type="Pfam" id="PF06271">
    <property type="entry name" value="RDD"/>
    <property type="match status" value="1"/>
</dbReference>
<comment type="caution">
    <text evidence="8">The sequence shown here is derived from an EMBL/GenBank/DDBJ whole genome shotgun (WGS) entry which is preliminary data.</text>
</comment>
<dbReference type="CDD" id="cd07438">
    <property type="entry name" value="PHP_HisPPase_AMP"/>
    <property type="match status" value="1"/>
</dbReference>
<dbReference type="GO" id="GO:0035312">
    <property type="term" value="F:5'-3' DNA exonuclease activity"/>
    <property type="evidence" value="ECO:0007669"/>
    <property type="project" value="TreeGrafter"/>
</dbReference>
<dbReference type="InterPro" id="IPR016195">
    <property type="entry name" value="Pol/histidinol_Pase-like"/>
</dbReference>
<dbReference type="GeneID" id="92794153"/>
<keyword evidence="4 5" id="KW-0472">Membrane</keyword>
<dbReference type="OrthoDB" id="9804333at2"/>
<accession>A0A415PRE7</accession>
<evidence type="ECO:0000256" key="1">
    <source>
        <dbReference type="ARBA" id="ARBA00004141"/>
    </source>
</evidence>
<comment type="subcellular location">
    <subcellularLocation>
        <location evidence="1">Membrane</location>
        <topology evidence="1">Multi-pass membrane protein</topology>
    </subcellularLocation>
</comment>
<evidence type="ECO:0000313" key="8">
    <source>
        <dbReference type="EMBL" id="RHM15353.1"/>
    </source>
</evidence>
<dbReference type="AlphaFoldDB" id="A0A415PRE7"/>